<dbReference type="EMBL" id="AP009044">
    <property type="protein sequence ID" value="BAQ21115.1"/>
    <property type="molecule type" value="Genomic_DNA"/>
</dbReference>
<accession>A0AB72VFI6</accession>
<name>A0AB72VFI6_CORGB</name>
<dbReference type="AlphaFoldDB" id="A0AB72VFI6"/>
<dbReference type="Proteomes" id="UP000006698">
    <property type="component" value="Chromosome"/>
</dbReference>
<sequence>MVHDEQTKKTEDWVVHLSRILAERESVKKSGQRSPVWIRKRANLRRGVAAGTEHYAYAEVLPYVNAGRARQTVLLRLFSLVADFDDIAMYEKGDRGKSRSLGQWAYLVSSTTGSTENERFELDPSKPDKIAQRLAFIHALDVEEAILAIRRIMMIATSGDQTAPAIDYYQLFRTFLFWGDGFTPASIETRSRILRDYYVGVSVPSEASTTISK</sequence>
<dbReference type="KEGG" id="cgt:cgR_6053"/>
<dbReference type="RefSeq" id="WP_044026946.1">
    <property type="nucleotide sequence ID" value="NC_009342.1"/>
</dbReference>
<organism evidence="1">
    <name type="scientific">Corynebacterium glutamicum (strain R)</name>
    <dbReference type="NCBI Taxonomy" id="340322"/>
    <lineage>
        <taxon>Bacteria</taxon>
        <taxon>Bacillati</taxon>
        <taxon>Actinomycetota</taxon>
        <taxon>Actinomycetes</taxon>
        <taxon>Mycobacteriales</taxon>
        <taxon>Corynebacteriaceae</taxon>
        <taxon>Corynebacterium</taxon>
    </lineage>
</organism>
<protein>
    <submittedName>
        <fullName evidence="1">CRISPR-associated protein</fullName>
    </submittedName>
</protein>
<evidence type="ECO:0000313" key="1">
    <source>
        <dbReference type="EMBL" id="BAQ21115.1"/>
    </source>
</evidence>
<gene>
    <name evidence="1" type="ordered locus">cgR_6053</name>
</gene>
<dbReference type="InterPro" id="IPR038287">
    <property type="entry name" value="Cse2_sf"/>
</dbReference>
<reference evidence="1" key="1">
    <citation type="journal article" date="2007" name="Microbiology">
        <title>Comparative analysis of the Corynebacterium glutamicum group and complete genome sequence of strain R.</title>
        <authorList>
            <person name="Yukawa H."/>
            <person name="Omumasaba C.A."/>
            <person name="Nonaka H."/>
            <person name="Kos P."/>
            <person name="Okai N."/>
            <person name="Suzuki N."/>
            <person name="Suda M."/>
            <person name="Tsuge Y."/>
            <person name="Watanabe J."/>
            <person name="Ikeda Y."/>
            <person name="Vertes A.A."/>
            <person name="Inui M."/>
        </authorList>
    </citation>
    <scope>NUCLEOTIDE SEQUENCE</scope>
    <source>
        <strain evidence="1">R</strain>
    </source>
</reference>
<dbReference type="Gene3D" id="1.10.520.40">
    <property type="entry name" value="CRISPR-associated protein Cse2"/>
    <property type="match status" value="1"/>
</dbReference>
<proteinExistence type="predicted"/>